<evidence type="ECO:0000313" key="7">
    <source>
        <dbReference type="Proteomes" id="UP000028500"/>
    </source>
</evidence>
<dbReference type="Proteomes" id="UP000028500">
    <property type="component" value="Unassembled WGS sequence"/>
</dbReference>
<feature type="region of interest" description="Disordered" evidence="4">
    <location>
        <begin position="1"/>
        <end position="23"/>
    </location>
</feature>
<gene>
    <name evidence="6" type="ORF">XBKQ1_1280067</name>
</gene>
<dbReference type="SUPFAM" id="SSF56399">
    <property type="entry name" value="ADP-ribosylation"/>
    <property type="match status" value="1"/>
</dbReference>
<dbReference type="HOGENOM" id="CLU_882637_0_0_6"/>
<keyword evidence="7" id="KW-1185">Reference proteome</keyword>
<sequence length="317" mass="35685">MPKVTCVSNKDTHSKKESPVNDNSEIGAYANELSENNRSSIERYTIGCLSGNSASIHKTENAAIEQGSFTGLEEYFFQKMMKSQSLKRQRAIADQIEKESHELLTRNSIRENQKFLKDYTVSSQAINEDIRQGKTGTVVQNGIDEALSTLQRGNNEKKVVYRIMTYADNETFSPWHSQGENRINAGDIVSDRTYLSTSAHRGFLDFKHKKDKGETRYVKIALLSNKGGNIAAPELSQYNNENEKKIFDLTQNKSMTERLKGPPAGQAEILFPRETPFKVHSIKQDGRNVYVLLSDIAANDTPNADIKEMFSGEKLSM</sequence>
<name>A0A077PCW0_XENBV</name>
<dbReference type="GO" id="GO:0005576">
    <property type="term" value="C:extracellular region"/>
    <property type="evidence" value="ECO:0007669"/>
    <property type="project" value="InterPro"/>
</dbReference>
<dbReference type="EMBL" id="CBSY010000033">
    <property type="protein sequence ID" value="CDH18516.1"/>
    <property type="molecule type" value="Genomic_DNA"/>
</dbReference>
<dbReference type="GO" id="GO:0106274">
    <property type="term" value="F:NAD+-protein-arginine ADP-ribosyltransferase activity"/>
    <property type="evidence" value="ECO:0007669"/>
    <property type="project" value="UniProtKB-EC"/>
</dbReference>
<feature type="compositionally biased region" description="Basic and acidic residues" evidence="4">
    <location>
        <begin position="10"/>
        <end position="19"/>
    </location>
</feature>
<dbReference type="OrthoDB" id="10020514at2"/>
<reference evidence="6" key="1">
    <citation type="submission" date="2013-07" db="EMBL/GenBank/DDBJ databases">
        <title>Sub-species coevolution in mutualistic symbiosis.</title>
        <authorList>
            <person name="Murfin K."/>
            <person name="Klassen J."/>
            <person name="Lee M."/>
            <person name="Forst S."/>
            <person name="Stock P."/>
            <person name="Goodrich-Blair H."/>
        </authorList>
    </citation>
    <scope>NUCLEOTIDE SEQUENCE [LARGE SCALE GENOMIC DNA]</scope>
    <source>
        <strain evidence="6">Kraussei Quebec</strain>
    </source>
</reference>
<dbReference type="InterPro" id="IPR003540">
    <property type="entry name" value="ADP-ribosyltransferase"/>
</dbReference>
<evidence type="ECO:0000259" key="5">
    <source>
        <dbReference type="Pfam" id="PF03496"/>
    </source>
</evidence>
<evidence type="ECO:0000256" key="2">
    <source>
        <dbReference type="ARBA" id="ARBA00033021"/>
    </source>
</evidence>
<comment type="catalytic activity">
    <reaction evidence="3">
        <text>L-arginyl-[protein] + NAD(+) = N(omega)-(ADP-D-ribosyl)-L-arginyl-[protein] + nicotinamide + H(+)</text>
        <dbReference type="Rhea" id="RHEA:19149"/>
        <dbReference type="Rhea" id="RHEA-COMP:10532"/>
        <dbReference type="Rhea" id="RHEA-COMP:15087"/>
        <dbReference type="ChEBI" id="CHEBI:15378"/>
        <dbReference type="ChEBI" id="CHEBI:17154"/>
        <dbReference type="ChEBI" id="CHEBI:29965"/>
        <dbReference type="ChEBI" id="CHEBI:57540"/>
        <dbReference type="ChEBI" id="CHEBI:142554"/>
        <dbReference type="EC" id="2.4.2.31"/>
    </reaction>
</comment>
<comment type="caution">
    <text evidence="6">The sequence shown here is derived from an EMBL/GenBank/DDBJ whole genome shotgun (WGS) entry which is preliminary data.</text>
</comment>
<dbReference type="EC" id="2.4.2.31" evidence="1"/>
<protein>
    <recommendedName>
        <fullName evidence="1">NAD(+)--protein-arginine ADP-ribosyltransferase</fullName>
        <ecNumber evidence="1">2.4.2.31</ecNumber>
    </recommendedName>
    <alternativeName>
        <fullName evidence="2">NAD(+)--arginine ADP-ribosyltransferase</fullName>
    </alternativeName>
</protein>
<evidence type="ECO:0000256" key="3">
    <source>
        <dbReference type="ARBA" id="ARBA00047597"/>
    </source>
</evidence>
<proteinExistence type="predicted"/>
<accession>A0A077PCW0</accession>
<dbReference type="Pfam" id="PF03496">
    <property type="entry name" value="ADPrib_exo_Tox"/>
    <property type="match status" value="1"/>
</dbReference>
<dbReference type="RefSeq" id="WP_038246084.1">
    <property type="nucleotide sequence ID" value="NZ_CAWLZI010000123.1"/>
</dbReference>
<evidence type="ECO:0000313" key="6">
    <source>
        <dbReference type="EMBL" id="CDH18516.1"/>
    </source>
</evidence>
<dbReference type="AlphaFoldDB" id="A0A077PCW0"/>
<feature type="domain" description="ADP ribosyltransferase" evidence="5">
    <location>
        <begin position="109"/>
        <end position="284"/>
    </location>
</feature>
<evidence type="ECO:0000256" key="1">
    <source>
        <dbReference type="ARBA" id="ARBA00012031"/>
    </source>
</evidence>
<evidence type="ECO:0000256" key="4">
    <source>
        <dbReference type="SAM" id="MobiDB-lite"/>
    </source>
</evidence>
<organism evidence="6 7">
    <name type="scientific">Xenorhabdus bovienii str. kraussei Quebec</name>
    <dbReference type="NCBI Taxonomy" id="1398203"/>
    <lineage>
        <taxon>Bacteria</taxon>
        <taxon>Pseudomonadati</taxon>
        <taxon>Pseudomonadota</taxon>
        <taxon>Gammaproteobacteria</taxon>
        <taxon>Enterobacterales</taxon>
        <taxon>Morganellaceae</taxon>
        <taxon>Xenorhabdus</taxon>
    </lineage>
</organism>
<dbReference type="Gene3D" id="3.90.176.10">
    <property type="entry name" value="Toxin ADP-ribosyltransferase, Chain A, domain 1"/>
    <property type="match status" value="1"/>
</dbReference>
<dbReference type="PROSITE" id="PS51996">
    <property type="entry name" value="TR_MART"/>
    <property type="match status" value="1"/>
</dbReference>